<dbReference type="AlphaFoldDB" id="A0A7U2FGV9"/>
<name>A0A7U2FGV9_PHANO</name>
<feature type="region of interest" description="Disordered" evidence="1">
    <location>
        <begin position="1"/>
        <end position="21"/>
    </location>
</feature>
<keyword evidence="3" id="KW-1185">Reference proteome</keyword>
<dbReference type="VEuPathDB" id="FungiDB:JI435_421960"/>
<dbReference type="Proteomes" id="UP000663193">
    <property type="component" value="Chromosome 18"/>
</dbReference>
<gene>
    <name evidence="2" type="ORF">JI435_421960</name>
</gene>
<accession>A0A7U2FGV9</accession>
<proteinExistence type="predicted"/>
<evidence type="ECO:0000313" key="2">
    <source>
        <dbReference type="EMBL" id="QRD05054.1"/>
    </source>
</evidence>
<sequence>MVLTAESDTRVPETRRQSFKSDKYRTIARSQPKAEYITRDEFRKATLNTLGNDFLGRLISLAPRHRRDDRCSCHDIGHHAEPITER</sequence>
<evidence type="ECO:0000256" key="1">
    <source>
        <dbReference type="SAM" id="MobiDB-lite"/>
    </source>
</evidence>
<dbReference type="EMBL" id="CP069040">
    <property type="protein sequence ID" value="QRD05054.1"/>
    <property type="molecule type" value="Genomic_DNA"/>
</dbReference>
<evidence type="ECO:0000313" key="3">
    <source>
        <dbReference type="Proteomes" id="UP000663193"/>
    </source>
</evidence>
<feature type="compositionally biased region" description="Basic and acidic residues" evidence="1">
    <location>
        <begin position="7"/>
        <end position="21"/>
    </location>
</feature>
<organism evidence="2 3">
    <name type="scientific">Phaeosphaeria nodorum (strain SN15 / ATCC MYA-4574 / FGSC 10173)</name>
    <name type="common">Glume blotch fungus</name>
    <name type="synonym">Parastagonospora nodorum</name>
    <dbReference type="NCBI Taxonomy" id="321614"/>
    <lineage>
        <taxon>Eukaryota</taxon>
        <taxon>Fungi</taxon>
        <taxon>Dikarya</taxon>
        <taxon>Ascomycota</taxon>
        <taxon>Pezizomycotina</taxon>
        <taxon>Dothideomycetes</taxon>
        <taxon>Pleosporomycetidae</taxon>
        <taxon>Pleosporales</taxon>
        <taxon>Pleosporineae</taxon>
        <taxon>Phaeosphaeriaceae</taxon>
        <taxon>Parastagonospora</taxon>
    </lineage>
</organism>
<reference evidence="3" key="1">
    <citation type="journal article" date="2021" name="BMC Genomics">
        <title>Chromosome-level genome assembly and manually-curated proteome of model necrotroph Parastagonospora nodorum Sn15 reveals a genome-wide trove of candidate effector homologs, and redundancy of virulence-related functions within an accessory chromosome.</title>
        <authorList>
            <person name="Bertazzoni S."/>
            <person name="Jones D.A.B."/>
            <person name="Phan H.T."/>
            <person name="Tan K.-C."/>
            <person name="Hane J.K."/>
        </authorList>
    </citation>
    <scope>NUCLEOTIDE SEQUENCE [LARGE SCALE GENOMIC DNA]</scope>
    <source>
        <strain evidence="3">SN15 / ATCC MYA-4574 / FGSC 10173)</strain>
    </source>
</reference>
<protein>
    <submittedName>
        <fullName evidence="2">Uncharacterized protein</fullName>
    </submittedName>
</protein>